<accession>A0A665WJA8</accession>
<evidence type="ECO:0000256" key="6">
    <source>
        <dbReference type="ARBA" id="ARBA00022490"/>
    </source>
</evidence>
<evidence type="ECO:0000256" key="9">
    <source>
        <dbReference type="ARBA" id="ARBA00023136"/>
    </source>
</evidence>
<feature type="domain" description="Gasdermin PUB" evidence="13">
    <location>
        <begin position="274"/>
        <end position="433"/>
    </location>
</feature>
<dbReference type="GO" id="GO:0005886">
    <property type="term" value="C:plasma membrane"/>
    <property type="evidence" value="ECO:0007669"/>
    <property type="project" value="UniProtKB-SubCell"/>
</dbReference>
<dbReference type="RefSeq" id="XP_029370318.1">
    <property type="nucleotide sequence ID" value="XM_029514458.1"/>
</dbReference>
<keyword evidence="4" id="KW-1134">Transmembrane beta strand</keyword>
<dbReference type="Pfam" id="PF04598">
    <property type="entry name" value="Gasdermin"/>
    <property type="match status" value="1"/>
</dbReference>
<reference evidence="14" key="3">
    <citation type="submission" date="2025-09" db="UniProtKB">
        <authorList>
            <consortium name="Ensembl"/>
        </authorList>
    </citation>
    <scope>IDENTIFICATION</scope>
</reference>
<organism evidence="14 15">
    <name type="scientific">Echeneis naucrates</name>
    <name type="common">Live sharksucker</name>
    <dbReference type="NCBI Taxonomy" id="173247"/>
    <lineage>
        <taxon>Eukaryota</taxon>
        <taxon>Metazoa</taxon>
        <taxon>Chordata</taxon>
        <taxon>Craniata</taxon>
        <taxon>Vertebrata</taxon>
        <taxon>Euteleostomi</taxon>
        <taxon>Actinopterygii</taxon>
        <taxon>Neopterygii</taxon>
        <taxon>Teleostei</taxon>
        <taxon>Neoteleostei</taxon>
        <taxon>Acanthomorphata</taxon>
        <taxon>Carangaria</taxon>
        <taxon>Carangiformes</taxon>
        <taxon>Echeneidae</taxon>
        <taxon>Echeneis</taxon>
    </lineage>
</organism>
<evidence type="ECO:0000256" key="8">
    <source>
        <dbReference type="ARBA" id="ARBA00022692"/>
    </source>
</evidence>
<evidence type="ECO:0000256" key="10">
    <source>
        <dbReference type="ARBA" id="ARBA00023139"/>
    </source>
</evidence>
<dbReference type="OMA" id="HYDICLQ"/>
<dbReference type="Pfam" id="PF17708">
    <property type="entry name" value="Gasdermin_C"/>
    <property type="match status" value="1"/>
</dbReference>
<reference evidence="14" key="1">
    <citation type="submission" date="2021-04" db="EMBL/GenBank/DDBJ databases">
        <authorList>
            <consortium name="Wellcome Sanger Institute Data Sharing"/>
        </authorList>
    </citation>
    <scope>NUCLEOTIDE SEQUENCE [LARGE SCALE GENOMIC DNA]</scope>
</reference>
<dbReference type="Ensembl" id="ENSENLT00000045163.1">
    <property type="protein sequence ID" value="ENSENLP00000044063.1"/>
    <property type="gene ID" value="ENSENLG00000018780.1"/>
</dbReference>
<dbReference type="InParanoid" id="A0A665WJA8"/>
<evidence type="ECO:0000259" key="13">
    <source>
        <dbReference type="Pfam" id="PF17708"/>
    </source>
</evidence>
<evidence type="ECO:0000313" key="15">
    <source>
        <dbReference type="Proteomes" id="UP000472264"/>
    </source>
</evidence>
<keyword evidence="10" id="KW-0564">Palmitate</keyword>
<evidence type="ECO:0000256" key="4">
    <source>
        <dbReference type="ARBA" id="ARBA00022452"/>
    </source>
</evidence>
<keyword evidence="5" id="KW-1003">Cell membrane</keyword>
<dbReference type="InterPro" id="IPR041263">
    <property type="entry name" value="Gasdermin_PUB"/>
</dbReference>
<dbReference type="GO" id="GO:0012501">
    <property type="term" value="P:programmed cell death"/>
    <property type="evidence" value="ECO:0007669"/>
    <property type="project" value="UniProtKB-KW"/>
</dbReference>
<keyword evidence="7" id="KW-1210">Necrosis</keyword>
<dbReference type="AlphaFoldDB" id="A0A665WJA8"/>
<comment type="similarity">
    <text evidence="3">Belongs to the gasdermin family.</text>
</comment>
<dbReference type="GeneID" id="115051143"/>
<comment type="subcellular location">
    <subcellularLocation>
        <location evidence="2">Cell membrane</location>
        <topology evidence="2">Multi-pass membrane protein</topology>
    </subcellularLocation>
    <subcellularLocation>
        <location evidence="1">Cytoplasm</location>
    </subcellularLocation>
</comment>
<keyword evidence="6" id="KW-0963">Cytoplasm</keyword>
<keyword evidence="9" id="KW-0472">Membrane</keyword>
<dbReference type="GO" id="GO:0005737">
    <property type="term" value="C:cytoplasm"/>
    <property type="evidence" value="ECO:0007669"/>
    <property type="project" value="UniProtKB-SubCell"/>
</dbReference>
<evidence type="ECO:0000313" key="14">
    <source>
        <dbReference type="Ensembl" id="ENSENLP00000044063.1"/>
    </source>
</evidence>
<dbReference type="PANTHER" id="PTHR15207:SF3">
    <property type="entry name" value="DEAFNESS, AUTOSOMAL DOMINANT 5-RELATED"/>
    <property type="match status" value="1"/>
</dbReference>
<name>A0A665WJA8_ECHNA</name>
<keyword evidence="8" id="KW-0812">Transmembrane</keyword>
<dbReference type="Proteomes" id="UP000472264">
    <property type="component" value="Chromosome 11"/>
</dbReference>
<protein>
    <submittedName>
        <fullName evidence="14">Gasdermin-E-like</fullName>
    </submittedName>
</protein>
<keyword evidence="11" id="KW-0449">Lipoprotein</keyword>
<evidence type="ECO:0000256" key="11">
    <source>
        <dbReference type="ARBA" id="ARBA00023288"/>
    </source>
</evidence>
<keyword evidence="15" id="KW-1185">Reference proteome</keyword>
<proteinExistence type="inferred from homology"/>
<evidence type="ECO:0000256" key="2">
    <source>
        <dbReference type="ARBA" id="ARBA00004651"/>
    </source>
</evidence>
<sequence>MFSKATANFIQQVDPDGSLIHVPRINDSKQLVPMALIVKRKSSWFWAKTKYHPTVFTLSDLLVDKRQLLRPKLYETEFLTYEGTYGDKLSGKLETKAAYASIALEGQNVSKLQSSFGKLKKEELDVKELLNDSIERQVDMQHALVKQLEKRNDVLAIVKERIITSKSCTITQAKKGHCSFQGMFGLLDLLGSPGKICAESTNKVEMDSAVALEIPANTVIAYSILELEIKKNGQFDICLQPGTIGGFESDCLPSDSLNTVDCGKNGQEKILLTALQYETQEKELSPLADLSEPTRHALFKLLQEAMRDRTALSGLQCELDVFCSGETLDTDQDDMDGLIADSHIECSNSTSGADLNATHLLVSAMEELPDETLSLLCESPADFLEAFNMLMCRLRKSSGPLSIQRLPVPLQDTKVFHLAEQLLSSTNVVLKKSAESLWMETDDEGEVLFLLLCLTIQGLCLLWSGNK</sequence>
<evidence type="ECO:0000256" key="7">
    <source>
        <dbReference type="ARBA" id="ARBA00022590"/>
    </source>
</evidence>
<evidence type="ECO:0000256" key="5">
    <source>
        <dbReference type="ARBA" id="ARBA00022475"/>
    </source>
</evidence>
<gene>
    <name evidence="14" type="primary">LOC115051143</name>
</gene>
<evidence type="ECO:0000256" key="1">
    <source>
        <dbReference type="ARBA" id="ARBA00004496"/>
    </source>
</evidence>
<evidence type="ECO:0000259" key="12">
    <source>
        <dbReference type="Pfam" id="PF04598"/>
    </source>
</evidence>
<dbReference type="InterPro" id="IPR040460">
    <property type="entry name" value="Gasdermin_pore"/>
</dbReference>
<dbReference type="PANTHER" id="PTHR15207">
    <property type="entry name" value="NONSYNDROMIC HEARING IMPAIRMENT PROTEIN"/>
    <property type="match status" value="1"/>
</dbReference>
<evidence type="ECO:0000256" key="3">
    <source>
        <dbReference type="ARBA" id="ARBA00009279"/>
    </source>
</evidence>
<feature type="domain" description="Gasdermin pore forming" evidence="12">
    <location>
        <begin position="1"/>
        <end position="248"/>
    </location>
</feature>
<reference evidence="14" key="2">
    <citation type="submission" date="2025-08" db="UniProtKB">
        <authorList>
            <consortium name="Ensembl"/>
        </authorList>
    </citation>
    <scope>IDENTIFICATION</scope>
</reference>
<dbReference type="OrthoDB" id="8815334at2759"/>
<dbReference type="InterPro" id="IPR042377">
    <property type="entry name" value="GSDME"/>
</dbReference>